<evidence type="ECO:0000256" key="8">
    <source>
        <dbReference type="HAMAP-Rule" id="MF_00137"/>
    </source>
</evidence>
<dbReference type="AlphaFoldDB" id="F2NIB4"/>
<dbReference type="Pfam" id="PF01259">
    <property type="entry name" value="SAICAR_synt"/>
    <property type="match status" value="1"/>
</dbReference>
<dbReference type="GO" id="GO:0005737">
    <property type="term" value="C:cytoplasm"/>
    <property type="evidence" value="ECO:0007669"/>
    <property type="project" value="TreeGrafter"/>
</dbReference>
<reference evidence="10 11" key="1">
    <citation type="journal article" date="2011" name="Stand. Genomic Sci.">
        <title>Complete genome sequence of the acetate-degrading sulfate reducer Desulfobacca acetoxidans type strain (ASRB2).</title>
        <authorList>
            <person name="Goker M."/>
            <person name="Teshima H."/>
            <person name="Lapidus A."/>
            <person name="Nolan M."/>
            <person name="Lucas S."/>
            <person name="Hammon N."/>
            <person name="Deshpande S."/>
            <person name="Cheng J.F."/>
            <person name="Tapia R."/>
            <person name="Han C."/>
            <person name="Goodwin L."/>
            <person name="Pitluck S."/>
            <person name="Huntemann M."/>
            <person name="Liolios K."/>
            <person name="Ivanova N."/>
            <person name="Pagani I."/>
            <person name="Mavromatis K."/>
            <person name="Ovchinikova G."/>
            <person name="Pati A."/>
            <person name="Chen A."/>
            <person name="Palaniappan K."/>
            <person name="Land M."/>
            <person name="Hauser L."/>
            <person name="Brambilla E.M."/>
            <person name="Rohde M."/>
            <person name="Spring S."/>
            <person name="Detter J.C."/>
            <person name="Woyke T."/>
            <person name="Bristow J."/>
            <person name="Eisen J.A."/>
            <person name="Markowitz V."/>
            <person name="Hugenholtz P."/>
            <person name="Kyrpides N.C."/>
            <person name="Klenk H.P."/>
        </authorList>
    </citation>
    <scope>NUCLEOTIDE SEQUENCE [LARGE SCALE GENOMIC DNA]</scope>
    <source>
        <strain evidence="11">ATCC 700848 / DSM 11109 / ASRB2</strain>
    </source>
</reference>
<dbReference type="CDD" id="cd01414">
    <property type="entry name" value="SAICAR_synt_Sc"/>
    <property type="match status" value="1"/>
</dbReference>
<dbReference type="InterPro" id="IPR028923">
    <property type="entry name" value="SAICAR_synt/ADE2_N"/>
</dbReference>
<keyword evidence="3 8" id="KW-0436">Ligase</keyword>
<name>F2NIB4_DESAR</name>
<dbReference type="PANTHER" id="PTHR43700">
    <property type="entry name" value="PHOSPHORIBOSYLAMINOIMIDAZOLE-SUCCINOCARBOXAMIDE SYNTHASE"/>
    <property type="match status" value="1"/>
</dbReference>
<dbReference type="KEGG" id="dao:Desac_2054"/>
<comment type="pathway">
    <text evidence="1 8">Purine metabolism; IMP biosynthesis via de novo pathway; 5-amino-1-(5-phospho-D-ribosyl)imidazole-4-carboxamide from 5-amino-1-(5-phospho-D-ribosyl)imidazole-4-carboxylate: step 1/2.</text>
</comment>
<dbReference type="EMBL" id="CP002629">
    <property type="protein sequence ID" value="AEB09883.1"/>
    <property type="molecule type" value="Genomic_DNA"/>
</dbReference>
<dbReference type="PROSITE" id="PS01057">
    <property type="entry name" value="SAICAR_SYNTHETASE_1"/>
    <property type="match status" value="1"/>
</dbReference>
<evidence type="ECO:0000256" key="3">
    <source>
        <dbReference type="ARBA" id="ARBA00022598"/>
    </source>
</evidence>
<dbReference type="PROSITE" id="PS01058">
    <property type="entry name" value="SAICAR_SYNTHETASE_2"/>
    <property type="match status" value="1"/>
</dbReference>
<dbReference type="eggNOG" id="COG0152">
    <property type="taxonomic scope" value="Bacteria"/>
</dbReference>
<keyword evidence="6 8" id="KW-0067">ATP-binding</keyword>
<evidence type="ECO:0000259" key="9">
    <source>
        <dbReference type="Pfam" id="PF01259"/>
    </source>
</evidence>
<dbReference type="STRING" id="880072.Desac_2054"/>
<organism evidence="10 11">
    <name type="scientific">Desulfobacca acetoxidans (strain ATCC 700848 / DSM 11109 / ASRB2)</name>
    <dbReference type="NCBI Taxonomy" id="880072"/>
    <lineage>
        <taxon>Bacteria</taxon>
        <taxon>Pseudomonadati</taxon>
        <taxon>Thermodesulfobacteriota</taxon>
        <taxon>Desulfobaccia</taxon>
        <taxon>Desulfobaccales</taxon>
        <taxon>Desulfobaccaceae</taxon>
        <taxon>Desulfobacca</taxon>
    </lineage>
</organism>
<evidence type="ECO:0000256" key="2">
    <source>
        <dbReference type="ARBA" id="ARBA00010190"/>
    </source>
</evidence>
<dbReference type="Gene3D" id="3.30.200.20">
    <property type="entry name" value="Phosphorylase Kinase, domain 1"/>
    <property type="match status" value="1"/>
</dbReference>
<dbReference type="SUPFAM" id="SSF56104">
    <property type="entry name" value="SAICAR synthase-like"/>
    <property type="match status" value="1"/>
</dbReference>
<evidence type="ECO:0000256" key="1">
    <source>
        <dbReference type="ARBA" id="ARBA00004672"/>
    </source>
</evidence>
<gene>
    <name evidence="8" type="primary">purC</name>
    <name evidence="10" type="ordered locus">Desac_2054</name>
</gene>
<sequence>MAPYLFVRKKLVIVKETRLTALGPLRRGKVRDVYTLRDGRLLLVATDRISAFDVVMADPIPDKGKILNQISAYWFERSRDLTPNHLISIDIRDFPNECQAYADILQGRSMLAHHARPLPIECIVRGYLAGSGWQEYQEHNSVCGQKLPSGLKESERLPEPIFTPSTKAELGRHDENITFTAVINLIGETLAQRVRDLSLAIYRRAHTEAEAKGILIADTKFEFGLIGDRLVLIDEVLTPDSSRFWPLTDYTPGRSQKSFDKQYLRDYLLGLGWNKQPPPPPLPPEVIANTRQRYLEALRLLTGRGIS</sequence>
<comment type="catalytic activity">
    <reaction evidence="7 8">
        <text>5-amino-1-(5-phospho-D-ribosyl)imidazole-4-carboxylate + L-aspartate + ATP = (2S)-2-[5-amino-1-(5-phospho-beta-D-ribosyl)imidazole-4-carboxamido]succinate + ADP + phosphate + 2 H(+)</text>
        <dbReference type="Rhea" id="RHEA:22628"/>
        <dbReference type="ChEBI" id="CHEBI:15378"/>
        <dbReference type="ChEBI" id="CHEBI:29991"/>
        <dbReference type="ChEBI" id="CHEBI:30616"/>
        <dbReference type="ChEBI" id="CHEBI:43474"/>
        <dbReference type="ChEBI" id="CHEBI:58443"/>
        <dbReference type="ChEBI" id="CHEBI:77657"/>
        <dbReference type="ChEBI" id="CHEBI:456216"/>
        <dbReference type="EC" id="6.3.2.6"/>
    </reaction>
</comment>
<dbReference type="HAMAP" id="MF_00137">
    <property type="entry name" value="SAICAR_synth"/>
    <property type="match status" value="1"/>
</dbReference>
<evidence type="ECO:0000313" key="10">
    <source>
        <dbReference type="EMBL" id="AEB09883.1"/>
    </source>
</evidence>
<dbReference type="PANTHER" id="PTHR43700:SF1">
    <property type="entry name" value="PHOSPHORIBOSYLAMINOIMIDAZOLE-SUCCINOCARBOXAMIDE SYNTHASE"/>
    <property type="match status" value="1"/>
</dbReference>
<dbReference type="OrthoDB" id="9801549at2"/>
<dbReference type="UniPathway" id="UPA00074">
    <property type="reaction ID" value="UER00131"/>
</dbReference>
<comment type="similarity">
    <text evidence="2 8">Belongs to the SAICAR synthetase family.</text>
</comment>
<dbReference type="HOGENOM" id="CLU_045637_0_0_7"/>
<protein>
    <recommendedName>
        <fullName evidence="8">Phosphoribosylaminoimidazole-succinocarboxamide synthase</fullName>
        <ecNumber evidence="8">6.3.2.6</ecNumber>
    </recommendedName>
    <alternativeName>
        <fullName evidence="8">SAICAR synthetase</fullName>
    </alternativeName>
</protein>
<feature type="domain" description="SAICAR synthetase/ADE2 N-terminal" evidence="9">
    <location>
        <begin position="25"/>
        <end position="277"/>
    </location>
</feature>
<dbReference type="GO" id="GO:0005524">
    <property type="term" value="F:ATP binding"/>
    <property type="evidence" value="ECO:0007669"/>
    <property type="project" value="UniProtKB-KW"/>
</dbReference>
<evidence type="ECO:0000256" key="4">
    <source>
        <dbReference type="ARBA" id="ARBA00022741"/>
    </source>
</evidence>
<dbReference type="Gene3D" id="3.30.470.20">
    <property type="entry name" value="ATP-grasp fold, B domain"/>
    <property type="match status" value="1"/>
</dbReference>
<evidence type="ECO:0000256" key="7">
    <source>
        <dbReference type="ARBA" id="ARBA00048475"/>
    </source>
</evidence>
<dbReference type="NCBIfam" id="TIGR00081">
    <property type="entry name" value="purC"/>
    <property type="match status" value="1"/>
</dbReference>
<dbReference type="EC" id="6.3.2.6" evidence="8"/>
<dbReference type="InterPro" id="IPR018236">
    <property type="entry name" value="SAICAR_synthetase_CS"/>
</dbReference>
<dbReference type="GO" id="GO:0004639">
    <property type="term" value="F:phosphoribosylaminoimidazolesuccinocarboxamide synthase activity"/>
    <property type="evidence" value="ECO:0007669"/>
    <property type="project" value="UniProtKB-UniRule"/>
</dbReference>
<evidence type="ECO:0000256" key="6">
    <source>
        <dbReference type="ARBA" id="ARBA00022840"/>
    </source>
</evidence>
<dbReference type="InterPro" id="IPR001636">
    <property type="entry name" value="SAICAR_synth"/>
</dbReference>
<keyword evidence="5 8" id="KW-0658">Purine biosynthesis</keyword>
<evidence type="ECO:0000313" key="11">
    <source>
        <dbReference type="Proteomes" id="UP000000483"/>
    </source>
</evidence>
<reference evidence="11" key="2">
    <citation type="submission" date="2011-03" db="EMBL/GenBank/DDBJ databases">
        <title>The complete genome of Desulfobacca acetoxidans DSM 11109.</title>
        <authorList>
            <consortium name="US DOE Joint Genome Institute (JGI-PGF)"/>
            <person name="Lucas S."/>
            <person name="Copeland A."/>
            <person name="Lapidus A."/>
            <person name="Bruce D."/>
            <person name="Goodwin L."/>
            <person name="Pitluck S."/>
            <person name="Peters L."/>
            <person name="Kyrpides N."/>
            <person name="Mavromatis K."/>
            <person name="Ivanova N."/>
            <person name="Ovchinnikova G."/>
            <person name="Teshima H."/>
            <person name="Detter J.C."/>
            <person name="Han C."/>
            <person name="Land M."/>
            <person name="Hauser L."/>
            <person name="Markowitz V."/>
            <person name="Cheng J.-F."/>
            <person name="Hugenholtz P."/>
            <person name="Woyke T."/>
            <person name="Wu D."/>
            <person name="Spring S."/>
            <person name="Schueler E."/>
            <person name="Brambilla E."/>
            <person name="Klenk H.-P."/>
            <person name="Eisen J.A."/>
        </authorList>
    </citation>
    <scope>NUCLEOTIDE SEQUENCE [LARGE SCALE GENOMIC DNA]</scope>
    <source>
        <strain evidence="11">ATCC 700848 / DSM 11109 / ASRB2</strain>
    </source>
</reference>
<keyword evidence="4 8" id="KW-0547">Nucleotide-binding</keyword>
<evidence type="ECO:0000256" key="5">
    <source>
        <dbReference type="ARBA" id="ARBA00022755"/>
    </source>
</evidence>
<dbReference type="Proteomes" id="UP000000483">
    <property type="component" value="Chromosome"/>
</dbReference>
<accession>F2NIB4</accession>
<proteinExistence type="inferred from homology"/>
<dbReference type="NCBIfam" id="NF010568">
    <property type="entry name" value="PRK13961.1"/>
    <property type="match status" value="1"/>
</dbReference>
<dbReference type="FunFam" id="3.30.470.20:FF:000015">
    <property type="entry name" value="Phosphoribosylaminoimidazole-succinocarboxamide synthase"/>
    <property type="match status" value="1"/>
</dbReference>
<keyword evidence="11" id="KW-1185">Reference proteome</keyword>
<dbReference type="GO" id="GO:0006189">
    <property type="term" value="P:'de novo' IMP biosynthetic process"/>
    <property type="evidence" value="ECO:0007669"/>
    <property type="project" value="UniProtKB-UniRule"/>
</dbReference>
<dbReference type="RefSeq" id="WP_013706992.1">
    <property type="nucleotide sequence ID" value="NC_015388.1"/>
</dbReference>